<keyword evidence="7 8" id="KW-0472">Membrane</keyword>
<comment type="similarity">
    <text evidence="2 8">Belongs to the glycosyltransferase 92 family.</text>
</comment>
<evidence type="ECO:0000256" key="1">
    <source>
        <dbReference type="ARBA" id="ARBA00004167"/>
    </source>
</evidence>
<dbReference type="PANTHER" id="PTHR21645">
    <property type="entry name" value="GLYCOSYLTRANSFERASE FAMILY 92 PROTEIN"/>
    <property type="match status" value="1"/>
</dbReference>
<evidence type="ECO:0000256" key="5">
    <source>
        <dbReference type="ARBA" id="ARBA00022692"/>
    </source>
</evidence>
<comment type="subcellular location">
    <subcellularLocation>
        <location evidence="1">Membrane</location>
        <topology evidence="1">Single-pass membrane protein</topology>
    </subcellularLocation>
</comment>
<accession>A0A4U5LQP0</accession>
<dbReference type="InterPro" id="IPR052012">
    <property type="entry name" value="GTase_92"/>
</dbReference>
<evidence type="ECO:0000313" key="10">
    <source>
        <dbReference type="Proteomes" id="UP000298663"/>
    </source>
</evidence>
<dbReference type="GO" id="GO:0016020">
    <property type="term" value="C:membrane"/>
    <property type="evidence" value="ECO:0007669"/>
    <property type="project" value="UniProtKB-SubCell"/>
</dbReference>
<evidence type="ECO:0000313" key="9">
    <source>
        <dbReference type="EMBL" id="TKR58287.1"/>
    </source>
</evidence>
<gene>
    <name evidence="9" type="ORF">L596_029750</name>
</gene>
<keyword evidence="5 8" id="KW-0812">Transmembrane</keyword>
<evidence type="ECO:0000256" key="8">
    <source>
        <dbReference type="RuleBase" id="RU366017"/>
    </source>
</evidence>
<feature type="transmembrane region" description="Helical" evidence="8">
    <location>
        <begin position="21"/>
        <end position="38"/>
    </location>
</feature>
<keyword evidence="3 8" id="KW-0328">Glycosyltransferase</keyword>
<keyword evidence="6 8" id="KW-1133">Transmembrane helix</keyword>
<organism evidence="9 10">
    <name type="scientific">Steinernema carpocapsae</name>
    <name type="common">Entomopathogenic nematode</name>
    <dbReference type="NCBI Taxonomy" id="34508"/>
    <lineage>
        <taxon>Eukaryota</taxon>
        <taxon>Metazoa</taxon>
        <taxon>Ecdysozoa</taxon>
        <taxon>Nematoda</taxon>
        <taxon>Chromadorea</taxon>
        <taxon>Rhabditida</taxon>
        <taxon>Tylenchina</taxon>
        <taxon>Panagrolaimomorpha</taxon>
        <taxon>Strongyloidoidea</taxon>
        <taxon>Steinernematidae</taxon>
        <taxon>Steinernema</taxon>
    </lineage>
</organism>
<comment type="caution">
    <text evidence="9">The sequence shown here is derived from an EMBL/GenBank/DDBJ whole genome shotgun (WGS) entry which is preliminary data.</text>
</comment>
<dbReference type="EMBL" id="AZBU02000013">
    <property type="protein sequence ID" value="TKR58287.1"/>
    <property type="molecule type" value="Genomic_DNA"/>
</dbReference>
<evidence type="ECO:0000256" key="2">
    <source>
        <dbReference type="ARBA" id="ARBA00007647"/>
    </source>
</evidence>
<reference evidence="9 10" key="1">
    <citation type="journal article" date="2015" name="Genome Biol.">
        <title>Comparative genomics of Steinernema reveals deeply conserved gene regulatory networks.</title>
        <authorList>
            <person name="Dillman A.R."/>
            <person name="Macchietto M."/>
            <person name="Porter C.F."/>
            <person name="Rogers A."/>
            <person name="Williams B."/>
            <person name="Antoshechkin I."/>
            <person name="Lee M.M."/>
            <person name="Goodwin Z."/>
            <person name="Lu X."/>
            <person name="Lewis E.E."/>
            <person name="Goodrich-Blair H."/>
            <person name="Stock S.P."/>
            <person name="Adams B.J."/>
            <person name="Sternberg P.W."/>
            <person name="Mortazavi A."/>
        </authorList>
    </citation>
    <scope>NUCLEOTIDE SEQUENCE [LARGE SCALE GENOMIC DNA]</scope>
    <source>
        <strain evidence="9 10">ALL</strain>
    </source>
</reference>
<reference evidence="9 10" key="2">
    <citation type="journal article" date="2019" name="G3 (Bethesda)">
        <title>Hybrid Assembly of the Genome of the Entomopathogenic Nematode Steinernema carpocapsae Identifies the X-Chromosome.</title>
        <authorList>
            <person name="Serra L."/>
            <person name="Macchietto M."/>
            <person name="Macias-Munoz A."/>
            <person name="McGill C.J."/>
            <person name="Rodriguez I.M."/>
            <person name="Rodriguez B."/>
            <person name="Murad R."/>
            <person name="Mortazavi A."/>
        </authorList>
    </citation>
    <scope>NUCLEOTIDE SEQUENCE [LARGE SCALE GENOMIC DNA]</scope>
    <source>
        <strain evidence="9 10">ALL</strain>
    </source>
</reference>
<name>A0A4U5LQP0_STECR</name>
<dbReference type="Proteomes" id="UP000298663">
    <property type="component" value="Unassembled WGS sequence"/>
</dbReference>
<dbReference type="InterPro" id="IPR008166">
    <property type="entry name" value="Glyco_transf_92"/>
</dbReference>
<dbReference type="Pfam" id="PF01697">
    <property type="entry name" value="Glyco_transf_92"/>
    <property type="match status" value="1"/>
</dbReference>
<dbReference type="GO" id="GO:0016757">
    <property type="term" value="F:glycosyltransferase activity"/>
    <property type="evidence" value="ECO:0007669"/>
    <property type="project" value="UniProtKB-UniRule"/>
</dbReference>
<dbReference type="AlphaFoldDB" id="A0A4U5LQP0"/>
<evidence type="ECO:0000256" key="3">
    <source>
        <dbReference type="ARBA" id="ARBA00022676"/>
    </source>
</evidence>
<dbReference type="EC" id="2.4.1.-" evidence="8"/>
<keyword evidence="10" id="KW-1185">Reference proteome</keyword>
<keyword evidence="4 8" id="KW-0808">Transferase</keyword>
<sequence length="245" mass="28246">MEGLLRIGHKSLKFVQNFVRSKAVLCFLVLLFAFYVFYCTPVVLFEPKGVGYTIINSTLNTTQRKHLSLFGAIHVELDKPKTPHVWLLLGAHRDTENVTFACYSTNRNGDVCKTVVGISPIYPAPMQCLWNIYRAKCDVVDDMTEFRIADGGVDAEFRGEKIPYRIPDKTHRHVVVCQSRFFMYDKWQILFTILELYRFYGVDLIAVYVESIIAEAYNILKAYQERGFIAIHSAVKYENFVRFGA</sequence>
<dbReference type="OrthoDB" id="5809216at2759"/>
<evidence type="ECO:0000256" key="4">
    <source>
        <dbReference type="ARBA" id="ARBA00022679"/>
    </source>
</evidence>
<protein>
    <recommendedName>
        <fullName evidence="8">Glycosyltransferase family 92 protein</fullName>
        <ecNumber evidence="8">2.4.1.-</ecNumber>
    </recommendedName>
</protein>
<dbReference type="PANTHER" id="PTHR21645:SF2">
    <property type="entry name" value="GLYCOSYLTRANSFERASE FAMILY 92 PROTEIN F59C6.8"/>
    <property type="match status" value="1"/>
</dbReference>
<evidence type="ECO:0000256" key="6">
    <source>
        <dbReference type="ARBA" id="ARBA00022989"/>
    </source>
</evidence>
<proteinExistence type="inferred from homology"/>
<evidence type="ECO:0000256" key="7">
    <source>
        <dbReference type="ARBA" id="ARBA00023136"/>
    </source>
</evidence>